<organism evidence="1 2">
    <name type="scientific">Jiangella mangrovi</name>
    <dbReference type="NCBI Taxonomy" id="1524084"/>
    <lineage>
        <taxon>Bacteria</taxon>
        <taxon>Bacillati</taxon>
        <taxon>Actinomycetota</taxon>
        <taxon>Actinomycetes</taxon>
        <taxon>Jiangellales</taxon>
        <taxon>Jiangellaceae</taxon>
        <taxon>Jiangella</taxon>
    </lineage>
</organism>
<proteinExistence type="predicted"/>
<dbReference type="EMBL" id="JACHMM010000001">
    <property type="protein sequence ID" value="MBB5788950.1"/>
    <property type="molecule type" value="Genomic_DNA"/>
</dbReference>
<evidence type="ECO:0008006" key="3">
    <source>
        <dbReference type="Google" id="ProtNLM"/>
    </source>
</evidence>
<keyword evidence="2" id="KW-1185">Reference proteome</keyword>
<accession>A0A7W9LM69</accession>
<evidence type="ECO:0000313" key="1">
    <source>
        <dbReference type="EMBL" id="MBB5788950.1"/>
    </source>
</evidence>
<sequence length="209" mass="22349">MADDDVRTLVAAVERELPDDWAAWPGGWPGQIEAAHIDAVRSIRAQYGQEHNGVRGAVGKWRAHRGTDRPDDLSVLAATDPAVLAGIVGKQQLSGGVSKAEAMIEAARNLSGLGVRHAADVDPASMGQKLAYTDVTGLGDVTWEYFLMLLGKPGVKADVWINRFVGRALGRTPSPAESRDLVKAAAVELMVDATALDYAIWSHERGRSS</sequence>
<name>A0A7W9LM69_9ACTN</name>
<reference evidence="1 2" key="1">
    <citation type="submission" date="2020-08" db="EMBL/GenBank/DDBJ databases">
        <title>Sequencing the genomes of 1000 actinobacteria strains.</title>
        <authorList>
            <person name="Klenk H.-P."/>
        </authorList>
    </citation>
    <scope>NUCLEOTIDE SEQUENCE [LARGE SCALE GENOMIC DNA]</scope>
    <source>
        <strain evidence="1 2">DSM 102122</strain>
    </source>
</reference>
<protein>
    <recommendedName>
        <fullName evidence="3">Heme peroxidase</fullName>
    </recommendedName>
</protein>
<dbReference type="Proteomes" id="UP000542813">
    <property type="component" value="Unassembled WGS sequence"/>
</dbReference>
<comment type="caution">
    <text evidence="1">The sequence shown here is derived from an EMBL/GenBank/DDBJ whole genome shotgun (WGS) entry which is preliminary data.</text>
</comment>
<gene>
    <name evidence="1" type="ORF">HD601_003525</name>
</gene>
<dbReference type="RefSeq" id="WP_184823974.1">
    <property type="nucleotide sequence ID" value="NZ_JACHMM010000001.1"/>
</dbReference>
<dbReference type="AlphaFoldDB" id="A0A7W9LM69"/>
<evidence type="ECO:0000313" key="2">
    <source>
        <dbReference type="Proteomes" id="UP000542813"/>
    </source>
</evidence>